<name>A0A366HI98_9BACT</name>
<reference evidence="4 5" key="1">
    <citation type="submission" date="2018-06" db="EMBL/GenBank/DDBJ databases">
        <title>Genomic Encyclopedia of Type Strains, Phase IV (KMG-IV): sequencing the most valuable type-strain genomes for metagenomic binning, comparative biology and taxonomic classification.</title>
        <authorList>
            <person name="Goeker M."/>
        </authorList>
    </citation>
    <scope>NUCLEOTIDE SEQUENCE [LARGE SCALE GENOMIC DNA]</scope>
    <source>
        <strain evidence="4 5">DSM 25532</strain>
    </source>
</reference>
<dbReference type="InterPro" id="IPR000253">
    <property type="entry name" value="FHA_dom"/>
</dbReference>
<feature type="region of interest" description="Disordered" evidence="1">
    <location>
        <begin position="213"/>
        <end position="277"/>
    </location>
</feature>
<protein>
    <submittedName>
        <fullName evidence="4">FHA domain-containing protein</fullName>
    </submittedName>
</protein>
<feature type="domain" description="FHA" evidence="3">
    <location>
        <begin position="23"/>
        <end position="72"/>
    </location>
</feature>
<accession>A0A366HI98</accession>
<proteinExistence type="predicted"/>
<keyword evidence="2" id="KW-0472">Membrane</keyword>
<keyword evidence="2" id="KW-1133">Transmembrane helix</keyword>
<feature type="compositionally biased region" description="Low complexity" evidence="1">
    <location>
        <begin position="121"/>
        <end position="139"/>
    </location>
</feature>
<dbReference type="EMBL" id="QNRR01000006">
    <property type="protein sequence ID" value="RBP42487.1"/>
    <property type="molecule type" value="Genomic_DNA"/>
</dbReference>
<feature type="region of interest" description="Disordered" evidence="1">
    <location>
        <begin position="111"/>
        <end position="160"/>
    </location>
</feature>
<sequence>MARLVFTLEDGTEIETELDSDVITIGRHADSIVVLPSASVSSHHATVKRRGDSYYVQDHGTTNGTKVNGVEVEEAKLEDGDQLSFGDVPAVVHLTDAPAIPTVTPLPSFSKLPPGAPALPPSSATSGVTVSSTKGSGRSAQQVAQMARTSGVRGRSPSYSRTVQYKESTGCAGFLTFLFFLLLAFLIGLHVRHGVVTGGFLLKDVLMKAREKTESGVEKHSEPEKPAEGAPAPSPAPAGGAAPAAPATPTPAPGAGNPAPATPAPVGGGAMMMDANN</sequence>
<comment type="caution">
    <text evidence="4">The sequence shown here is derived from an EMBL/GenBank/DDBJ whole genome shotgun (WGS) entry which is preliminary data.</text>
</comment>
<dbReference type="RefSeq" id="WP_113959615.1">
    <property type="nucleotide sequence ID" value="NZ_QNRR01000006.1"/>
</dbReference>
<evidence type="ECO:0000313" key="4">
    <source>
        <dbReference type="EMBL" id="RBP42487.1"/>
    </source>
</evidence>
<dbReference type="SMART" id="SM00240">
    <property type="entry name" value="FHA"/>
    <property type="match status" value="1"/>
</dbReference>
<keyword evidence="5" id="KW-1185">Reference proteome</keyword>
<dbReference type="InterPro" id="IPR008984">
    <property type="entry name" value="SMAD_FHA_dom_sf"/>
</dbReference>
<dbReference type="SUPFAM" id="SSF49879">
    <property type="entry name" value="SMAD/FHA domain"/>
    <property type="match status" value="1"/>
</dbReference>
<evidence type="ECO:0000256" key="1">
    <source>
        <dbReference type="SAM" id="MobiDB-lite"/>
    </source>
</evidence>
<dbReference type="OrthoDB" id="200290at2"/>
<keyword evidence="2" id="KW-0812">Transmembrane</keyword>
<gene>
    <name evidence="4" type="ORF">DES53_106196</name>
</gene>
<organism evidence="4 5">
    <name type="scientific">Roseimicrobium gellanilyticum</name>
    <dbReference type="NCBI Taxonomy" id="748857"/>
    <lineage>
        <taxon>Bacteria</taxon>
        <taxon>Pseudomonadati</taxon>
        <taxon>Verrucomicrobiota</taxon>
        <taxon>Verrucomicrobiia</taxon>
        <taxon>Verrucomicrobiales</taxon>
        <taxon>Verrucomicrobiaceae</taxon>
        <taxon>Roseimicrobium</taxon>
    </lineage>
</organism>
<dbReference type="Proteomes" id="UP000253426">
    <property type="component" value="Unassembled WGS sequence"/>
</dbReference>
<feature type="compositionally biased region" description="Basic and acidic residues" evidence="1">
    <location>
        <begin position="213"/>
        <end position="227"/>
    </location>
</feature>
<evidence type="ECO:0000313" key="5">
    <source>
        <dbReference type="Proteomes" id="UP000253426"/>
    </source>
</evidence>
<dbReference type="Gene3D" id="2.60.200.20">
    <property type="match status" value="1"/>
</dbReference>
<feature type="transmembrane region" description="Helical" evidence="2">
    <location>
        <begin position="174"/>
        <end position="202"/>
    </location>
</feature>
<evidence type="ECO:0000259" key="3">
    <source>
        <dbReference type="PROSITE" id="PS50006"/>
    </source>
</evidence>
<dbReference type="AlphaFoldDB" id="A0A366HI98"/>
<evidence type="ECO:0000256" key="2">
    <source>
        <dbReference type="SAM" id="Phobius"/>
    </source>
</evidence>
<dbReference type="PROSITE" id="PS50006">
    <property type="entry name" value="FHA_DOMAIN"/>
    <property type="match status" value="1"/>
</dbReference>
<dbReference type="Pfam" id="PF00498">
    <property type="entry name" value="FHA"/>
    <property type="match status" value="1"/>
</dbReference>
<dbReference type="CDD" id="cd00060">
    <property type="entry name" value="FHA"/>
    <property type="match status" value="1"/>
</dbReference>